<dbReference type="InterPro" id="IPR049326">
    <property type="entry name" value="Rhodopsin_dom_fungi"/>
</dbReference>
<dbReference type="EMBL" id="JAVHJO010000006">
    <property type="protein sequence ID" value="KAK6539143.1"/>
    <property type="molecule type" value="Genomic_DNA"/>
</dbReference>
<dbReference type="Pfam" id="PF20684">
    <property type="entry name" value="Fung_rhodopsin"/>
    <property type="match status" value="1"/>
</dbReference>
<reference evidence="8 9" key="1">
    <citation type="submission" date="2019-10" db="EMBL/GenBank/DDBJ databases">
        <authorList>
            <person name="Palmer J.M."/>
        </authorList>
    </citation>
    <scope>NUCLEOTIDE SEQUENCE [LARGE SCALE GENOMIC DNA]</scope>
    <source>
        <strain evidence="8 9">TWF694</strain>
    </source>
</reference>
<dbReference type="Proteomes" id="UP001365542">
    <property type="component" value="Unassembled WGS sequence"/>
</dbReference>
<keyword evidence="4 6" id="KW-0472">Membrane</keyword>
<feature type="transmembrane region" description="Helical" evidence="6">
    <location>
        <begin position="104"/>
        <end position="125"/>
    </location>
</feature>
<protein>
    <recommendedName>
        <fullName evidence="7">Rhodopsin domain-containing protein</fullName>
    </recommendedName>
</protein>
<dbReference type="GO" id="GO:0016020">
    <property type="term" value="C:membrane"/>
    <property type="evidence" value="ECO:0007669"/>
    <property type="project" value="UniProtKB-SubCell"/>
</dbReference>
<gene>
    <name evidence="8" type="ORF">TWF694_009387</name>
</gene>
<evidence type="ECO:0000256" key="5">
    <source>
        <dbReference type="ARBA" id="ARBA00038359"/>
    </source>
</evidence>
<comment type="similarity">
    <text evidence="5">Belongs to the SAT4 family.</text>
</comment>
<evidence type="ECO:0000259" key="7">
    <source>
        <dbReference type="Pfam" id="PF20684"/>
    </source>
</evidence>
<dbReference type="PANTHER" id="PTHR33048">
    <property type="entry name" value="PTH11-LIKE INTEGRAL MEMBRANE PROTEIN (AFU_ORTHOLOGUE AFUA_5G11245)"/>
    <property type="match status" value="1"/>
</dbReference>
<feature type="transmembrane region" description="Helical" evidence="6">
    <location>
        <begin position="137"/>
        <end position="156"/>
    </location>
</feature>
<sequence>MADNGQTLDAETIEIVLRVCRLIGAGSPKYSNLLILSVIEKYTDFITSVNYTFTPDDLIQQFGTRPQDAAILIEDLGGMENMAVFLPTIFGARDLLPHPESTPIIVPLFIIFASVTSTAIILRLWSRHRIAGGLNLFDYLTVVSYLMTLIWGAVALHHSRINGKYVAYWDRSWDSLREHYKIYLALTALYPWVMATIKMSLLVFYYQMSNLRVIKWCVIATGVITIANTFAGFLFVIFTCNPVAWWDDLLQNPCIDQRAGLIITGAIYILTDVAIWVLPMPLVFRLKLRTRERLLAILTFGIGAALVQLGID</sequence>
<dbReference type="InterPro" id="IPR052337">
    <property type="entry name" value="SAT4-like"/>
</dbReference>
<comment type="caution">
    <text evidence="8">The sequence shown here is derived from an EMBL/GenBank/DDBJ whole genome shotgun (WGS) entry which is preliminary data.</text>
</comment>
<evidence type="ECO:0000313" key="9">
    <source>
        <dbReference type="Proteomes" id="UP001365542"/>
    </source>
</evidence>
<proteinExistence type="inferred from homology"/>
<evidence type="ECO:0000256" key="3">
    <source>
        <dbReference type="ARBA" id="ARBA00022989"/>
    </source>
</evidence>
<evidence type="ECO:0000256" key="6">
    <source>
        <dbReference type="SAM" id="Phobius"/>
    </source>
</evidence>
<organism evidence="8 9">
    <name type="scientific">Orbilia ellipsospora</name>
    <dbReference type="NCBI Taxonomy" id="2528407"/>
    <lineage>
        <taxon>Eukaryota</taxon>
        <taxon>Fungi</taxon>
        <taxon>Dikarya</taxon>
        <taxon>Ascomycota</taxon>
        <taxon>Pezizomycotina</taxon>
        <taxon>Orbiliomycetes</taxon>
        <taxon>Orbiliales</taxon>
        <taxon>Orbiliaceae</taxon>
        <taxon>Orbilia</taxon>
    </lineage>
</organism>
<evidence type="ECO:0000256" key="1">
    <source>
        <dbReference type="ARBA" id="ARBA00004141"/>
    </source>
</evidence>
<feature type="domain" description="Rhodopsin" evidence="7">
    <location>
        <begin position="122"/>
        <end position="307"/>
    </location>
</feature>
<feature type="transmembrane region" description="Helical" evidence="6">
    <location>
        <begin position="213"/>
        <end position="239"/>
    </location>
</feature>
<comment type="subcellular location">
    <subcellularLocation>
        <location evidence="1">Membrane</location>
        <topology evidence="1">Multi-pass membrane protein</topology>
    </subcellularLocation>
</comment>
<feature type="transmembrane region" description="Helical" evidence="6">
    <location>
        <begin position="294"/>
        <end position="311"/>
    </location>
</feature>
<evidence type="ECO:0000313" key="8">
    <source>
        <dbReference type="EMBL" id="KAK6539143.1"/>
    </source>
</evidence>
<evidence type="ECO:0000256" key="4">
    <source>
        <dbReference type="ARBA" id="ARBA00023136"/>
    </source>
</evidence>
<accession>A0AAV9XB48</accession>
<feature type="transmembrane region" description="Helical" evidence="6">
    <location>
        <begin position="182"/>
        <end position="206"/>
    </location>
</feature>
<evidence type="ECO:0000256" key="2">
    <source>
        <dbReference type="ARBA" id="ARBA00022692"/>
    </source>
</evidence>
<feature type="transmembrane region" description="Helical" evidence="6">
    <location>
        <begin position="259"/>
        <end position="282"/>
    </location>
</feature>
<dbReference type="PANTHER" id="PTHR33048:SF129">
    <property type="entry name" value="INTEGRAL MEMBRANE PROTEIN-RELATED"/>
    <property type="match status" value="1"/>
</dbReference>
<keyword evidence="3 6" id="KW-1133">Transmembrane helix</keyword>
<name>A0AAV9XB48_9PEZI</name>
<keyword evidence="9" id="KW-1185">Reference proteome</keyword>
<keyword evidence="2 6" id="KW-0812">Transmembrane</keyword>
<dbReference type="AlphaFoldDB" id="A0AAV9XB48"/>